<evidence type="ECO:0000313" key="1">
    <source>
        <dbReference type="EMBL" id="VDC92353.1"/>
    </source>
</evidence>
<gene>
    <name evidence="1" type="ORF">BRAA02T08783Z</name>
</gene>
<reference evidence="1" key="1">
    <citation type="submission" date="2018-11" db="EMBL/GenBank/DDBJ databases">
        <authorList>
            <consortium name="Genoscope - CEA"/>
            <person name="William W."/>
        </authorList>
    </citation>
    <scope>NUCLEOTIDE SEQUENCE</scope>
</reference>
<proteinExistence type="predicted"/>
<protein>
    <submittedName>
        <fullName evidence="1">Uncharacterized protein</fullName>
    </submittedName>
</protein>
<dbReference type="AlphaFoldDB" id="A0A3P6AWQ6"/>
<dbReference type="EMBL" id="LR031573">
    <property type="protein sequence ID" value="VDC92353.1"/>
    <property type="molecule type" value="Genomic_DNA"/>
</dbReference>
<organism evidence="1">
    <name type="scientific">Brassica campestris</name>
    <name type="common">Field mustard</name>
    <dbReference type="NCBI Taxonomy" id="3711"/>
    <lineage>
        <taxon>Eukaryota</taxon>
        <taxon>Viridiplantae</taxon>
        <taxon>Streptophyta</taxon>
        <taxon>Embryophyta</taxon>
        <taxon>Tracheophyta</taxon>
        <taxon>Spermatophyta</taxon>
        <taxon>Magnoliopsida</taxon>
        <taxon>eudicotyledons</taxon>
        <taxon>Gunneridae</taxon>
        <taxon>Pentapetalae</taxon>
        <taxon>rosids</taxon>
        <taxon>malvids</taxon>
        <taxon>Brassicales</taxon>
        <taxon>Brassicaceae</taxon>
        <taxon>Brassiceae</taxon>
        <taxon>Brassica</taxon>
    </lineage>
</organism>
<sequence>MRSNRTGLVVTTRRLAPIVVRAKLLFGAVVPPVQSRFVTRVGLETGREDEEWKTRSRQRKRTQVAAEVI</sequence>
<name>A0A3P6AWQ6_BRACM</name>
<accession>A0A3P6AWQ6</accession>